<dbReference type="EMBL" id="JAAFGW010000181">
    <property type="protein sequence ID" value="NDP48925.1"/>
    <property type="molecule type" value="Genomic_DNA"/>
</dbReference>
<dbReference type="AlphaFoldDB" id="A0A7C9TB98"/>
<gene>
    <name evidence="1" type="ORF">GZ085_11180</name>
</gene>
<reference evidence="1 2" key="1">
    <citation type="submission" date="2019-09" db="EMBL/GenBank/DDBJ databases">
        <title>H2 Metabolism Revealed by Metagenomic Analysis in Subglacial Sediment of East Antarctica.</title>
        <authorList>
            <person name="Yang Z."/>
            <person name="Zhang Y."/>
            <person name="Lv Y."/>
            <person name="Yan W."/>
            <person name="Xiao X."/>
            <person name="Sun B."/>
            <person name="Ma H."/>
        </authorList>
    </citation>
    <scope>NUCLEOTIDE SEQUENCE [LARGE SCALE GENOMIC DNA]</scope>
    <source>
        <strain evidence="1">Bin2_2</strain>
    </source>
</reference>
<dbReference type="Proteomes" id="UP000483432">
    <property type="component" value="Unassembled WGS sequence"/>
</dbReference>
<proteinExistence type="predicted"/>
<organism evidence="1 2">
    <name type="scientific">Sulfuriferula multivorans</name>
    <dbReference type="NCBI Taxonomy" id="1559896"/>
    <lineage>
        <taxon>Bacteria</taxon>
        <taxon>Pseudomonadati</taxon>
        <taxon>Pseudomonadota</taxon>
        <taxon>Betaproteobacteria</taxon>
        <taxon>Nitrosomonadales</taxon>
        <taxon>Sulfuricellaceae</taxon>
        <taxon>Sulfuriferula</taxon>
    </lineage>
</organism>
<sequence length="178" mass="20279">MAAHLEGEVIVSGKANDEAKELAKQMRAERAWLREVFGIRAKPHLITDAKVVEFITRPILIPHGHQLIEWSGHGRKPTKTRWEQSNERRRSLYHKLIRLPSNHPLAANACKQQGAKTRAVVFNLFQIARDGGTADRHLVRDVQKLFASRPNRHKGLAPPGERQLRRLLKEFLKVGMSA</sequence>
<evidence type="ECO:0000313" key="2">
    <source>
        <dbReference type="Proteomes" id="UP000483432"/>
    </source>
</evidence>
<protein>
    <submittedName>
        <fullName evidence="1">Uncharacterized protein</fullName>
    </submittedName>
</protein>
<name>A0A7C9TB98_9PROT</name>
<accession>A0A7C9TB98</accession>
<evidence type="ECO:0000313" key="1">
    <source>
        <dbReference type="EMBL" id="NDP48925.1"/>
    </source>
</evidence>
<comment type="caution">
    <text evidence="1">The sequence shown here is derived from an EMBL/GenBank/DDBJ whole genome shotgun (WGS) entry which is preliminary data.</text>
</comment>